<dbReference type="GO" id="GO:0032580">
    <property type="term" value="C:Golgi cisterna membrane"/>
    <property type="evidence" value="ECO:0007669"/>
    <property type="project" value="UniProtKB-SubCell"/>
</dbReference>
<evidence type="ECO:0000256" key="6">
    <source>
        <dbReference type="ARBA" id="ARBA00022692"/>
    </source>
</evidence>
<protein>
    <recommendedName>
        <fullName evidence="12">Fucosyltransferase</fullName>
        <ecNumber evidence="12">2.4.1.-</ecNumber>
    </recommendedName>
</protein>
<dbReference type="InterPro" id="IPR001503">
    <property type="entry name" value="Glyco_trans_10"/>
</dbReference>
<dbReference type="HOGENOM" id="CLU_032075_6_0_1"/>
<evidence type="ECO:0000256" key="5">
    <source>
        <dbReference type="ARBA" id="ARBA00022679"/>
    </source>
</evidence>
<evidence type="ECO:0000256" key="12">
    <source>
        <dbReference type="RuleBase" id="RU003832"/>
    </source>
</evidence>
<accession>T1K425</accession>
<keyword evidence="8" id="KW-1133">Transmembrane helix</keyword>
<keyword evidence="6 12" id="KW-0812">Transmembrane</keyword>
<dbReference type="GO" id="GO:0008417">
    <property type="term" value="F:fucosyltransferase activity"/>
    <property type="evidence" value="ECO:0007669"/>
    <property type="project" value="InterPro"/>
</dbReference>
<evidence type="ECO:0000256" key="1">
    <source>
        <dbReference type="ARBA" id="ARBA00004447"/>
    </source>
</evidence>
<dbReference type="Proteomes" id="UP000015104">
    <property type="component" value="Unassembled WGS sequence"/>
</dbReference>
<keyword evidence="10" id="KW-0472">Membrane</keyword>
<dbReference type="Pfam" id="PF00852">
    <property type="entry name" value="Glyco_transf_10"/>
    <property type="match status" value="1"/>
</dbReference>
<evidence type="ECO:0000256" key="4">
    <source>
        <dbReference type="ARBA" id="ARBA00022676"/>
    </source>
</evidence>
<name>T1K425_TETUR</name>
<comment type="subcellular location">
    <subcellularLocation>
        <location evidence="1 12">Golgi apparatus</location>
        <location evidence="1 12">Golgi stack membrane</location>
        <topology evidence="1 12">Single-pass type II membrane protein</topology>
    </subcellularLocation>
</comment>
<keyword evidence="16" id="KW-1185">Reference proteome</keyword>
<dbReference type="InterPro" id="IPR038577">
    <property type="entry name" value="GT10-like_C_sf"/>
</dbReference>
<comment type="pathway">
    <text evidence="2">Protein modification; protein glycosylation.</text>
</comment>
<dbReference type="EMBL" id="CAEY01001563">
    <property type="status" value="NOT_ANNOTATED_CDS"/>
    <property type="molecule type" value="Genomic_DNA"/>
</dbReference>
<dbReference type="PANTHER" id="PTHR48438">
    <property type="entry name" value="ALPHA-(1,3)-FUCOSYLTRANSFERASE C-RELATED"/>
    <property type="match status" value="1"/>
</dbReference>
<keyword evidence="5 12" id="KW-0808">Transferase</keyword>
<dbReference type="SUPFAM" id="SSF53756">
    <property type="entry name" value="UDP-Glycosyltransferase/glycogen phosphorylase"/>
    <property type="match status" value="1"/>
</dbReference>
<evidence type="ECO:0000256" key="11">
    <source>
        <dbReference type="ARBA" id="ARBA00023180"/>
    </source>
</evidence>
<dbReference type="Gene3D" id="3.40.50.11660">
    <property type="entry name" value="Glycosyl transferase family 10, C-terminal domain"/>
    <property type="match status" value="1"/>
</dbReference>
<dbReference type="eggNOG" id="KOG2619">
    <property type="taxonomic scope" value="Eukaryota"/>
</dbReference>
<organism evidence="15 16">
    <name type="scientific">Tetranychus urticae</name>
    <name type="common">Two-spotted spider mite</name>
    <dbReference type="NCBI Taxonomy" id="32264"/>
    <lineage>
        <taxon>Eukaryota</taxon>
        <taxon>Metazoa</taxon>
        <taxon>Ecdysozoa</taxon>
        <taxon>Arthropoda</taxon>
        <taxon>Chelicerata</taxon>
        <taxon>Arachnida</taxon>
        <taxon>Acari</taxon>
        <taxon>Acariformes</taxon>
        <taxon>Trombidiformes</taxon>
        <taxon>Prostigmata</taxon>
        <taxon>Eleutherengona</taxon>
        <taxon>Raphignathae</taxon>
        <taxon>Tetranychoidea</taxon>
        <taxon>Tetranychidae</taxon>
        <taxon>Tetranychus</taxon>
    </lineage>
</organism>
<dbReference type="PANTHER" id="PTHR48438:SF1">
    <property type="entry name" value="ALPHA-(1,3)-FUCOSYLTRANSFERASE C-RELATED"/>
    <property type="match status" value="1"/>
</dbReference>
<dbReference type="FunFam" id="3.40.50.11660:FF:000004">
    <property type="entry name" value="Glycoprotein 3-alpha-L-fucosyltransferase A"/>
    <property type="match status" value="1"/>
</dbReference>
<dbReference type="InterPro" id="IPR031481">
    <property type="entry name" value="Glyco_tran_10_N"/>
</dbReference>
<comment type="similarity">
    <text evidence="3 12">Belongs to the glycosyltransferase 10 family.</text>
</comment>
<keyword evidence="4 12" id="KW-0328">Glycosyltransferase</keyword>
<dbReference type="EC" id="2.4.1.-" evidence="12"/>
<evidence type="ECO:0000259" key="14">
    <source>
        <dbReference type="Pfam" id="PF17039"/>
    </source>
</evidence>
<dbReference type="EnsemblMetazoa" id="tetur05g01090.1">
    <property type="protein sequence ID" value="tetur05g01090.1"/>
    <property type="gene ID" value="tetur05g01090"/>
</dbReference>
<sequence>MKTLALHGSRLFDRSATQIDPFARYNTNQDGPQSSRRYKYSSQLNLLSWSTTEKPWFMINGTITPNPSDPFSSRLPIFPEEDEPWNDRIVNQLMYIPANYNSSKLMEEGALKKILLLDKGSWGRSMPSGQNVFLQDSCPVNTCEITFDNKHATTADAIIFKDHYAKPKHVKPPNQIWILYILESPLHTPSFRSLNDVINWTASYRHDSDIVTPYEKFVYYDSDVKAHSQSTNYAKGKTKKVAWFVSNCSARNKRLQYARSLAEYIQVDIFGRCGSLKCSRTKADECFSKLDKEYKFYLSFENSNCRDYITEKFYSNGLNHSVIPITMGAHPEDYKRSAPANSFIHVDDFPSPHQLAQYLDQLDANDTLFNQYFTWKGSGEFINTYFWCRLCAMLHAPIKPKNYDNLANWWYPSSICNSNDWL</sequence>
<evidence type="ECO:0000256" key="7">
    <source>
        <dbReference type="ARBA" id="ARBA00022968"/>
    </source>
</evidence>
<proteinExistence type="inferred from homology"/>
<keyword evidence="11" id="KW-0325">Glycoprotein</keyword>
<reference evidence="16" key="1">
    <citation type="submission" date="2011-08" db="EMBL/GenBank/DDBJ databases">
        <authorList>
            <person name="Rombauts S."/>
        </authorList>
    </citation>
    <scope>NUCLEOTIDE SEQUENCE</scope>
    <source>
        <strain evidence="16">London</strain>
    </source>
</reference>
<dbReference type="InterPro" id="IPR055270">
    <property type="entry name" value="Glyco_tran_10_C"/>
</dbReference>
<dbReference type="AlphaFoldDB" id="T1K425"/>
<dbReference type="Pfam" id="PF17039">
    <property type="entry name" value="Glyco_tran_10_N"/>
    <property type="match status" value="1"/>
</dbReference>
<evidence type="ECO:0000256" key="10">
    <source>
        <dbReference type="ARBA" id="ARBA00023136"/>
    </source>
</evidence>
<keyword evidence="9 12" id="KW-0333">Golgi apparatus</keyword>
<evidence type="ECO:0000256" key="9">
    <source>
        <dbReference type="ARBA" id="ARBA00023034"/>
    </source>
</evidence>
<reference evidence="15" key="2">
    <citation type="submission" date="2015-06" db="UniProtKB">
        <authorList>
            <consortium name="EnsemblMetazoa"/>
        </authorList>
    </citation>
    <scope>IDENTIFICATION</scope>
</reference>
<evidence type="ECO:0000256" key="3">
    <source>
        <dbReference type="ARBA" id="ARBA00008919"/>
    </source>
</evidence>
<feature type="domain" description="Fucosyltransferase N-terminal" evidence="14">
    <location>
        <begin position="114"/>
        <end position="214"/>
    </location>
</feature>
<evidence type="ECO:0000259" key="13">
    <source>
        <dbReference type="Pfam" id="PF00852"/>
    </source>
</evidence>
<evidence type="ECO:0000256" key="2">
    <source>
        <dbReference type="ARBA" id="ARBA00004922"/>
    </source>
</evidence>
<dbReference type="UniPathway" id="UPA00378"/>
<evidence type="ECO:0000313" key="15">
    <source>
        <dbReference type="EnsemblMetazoa" id="tetur05g01090.1"/>
    </source>
</evidence>
<evidence type="ECO:0000256" key="8">
    <source>
        <dbReference type="ARBA" id="ARBA00022989"/>
    </source>
</evidence>
<keyword evidence="7" id="KW-0735">Signal-anchor</keyword>
<evidence type="ECO:0000313" key="16">
    <source>
        <dbReference type="Proteomes" id="UP000015104"/>
    </source>
</evidence>
<dbReference type="STRING" id="32264.T1K425"/>
<feature type="domain" description="Fucosyltransferase C-terminal" evidence="13">
    <location>
        <begin position="235"/>
        <end position="409"/>
    </location>
</feature>